<dbReference type="PROSITE" id="PS51194">
    <property type="entry name" value="HELICASE_CTER"/>
    <property type="match status" value="1"/>
</dbReference>
<evidence type="ECO:0000256" key="18">
    <source>
        <dbReference type="ARBA" id="ARBA00023172"/>
    </source>
</evidence>
<feature type="coiled-coil region" evidence="28">
    <location>
        <begin position="339"/>
        <end position="369"/>
    </location>
</feature>
<dbReference type="GO" id="GO:0051301">
    <property type="term" value="P:cell division"/>
    <property type="evidence" value="ECO:0007669"/>
    <property type="project" value="UniProtKB-KW"/>
</dbReference>
<feature type="domain" description="DBINO" evidence="32">
    <location>
        <begin position="258"/>
        <end position="383"/>
    </location>
</feature>
<dbReference type="GO" id="GO:0003779">
    <property type="term" value="F:actin binding"/>
    <property type="evidence" value="ECO:0007669"/>
    <property type="project" value="UniProtKB-KW"/>
</dbReference>
<keyword evidence="23" id="KW-0131">Cell cycle</keyword>
<proteinExistence type="inferred from homology"/>
<dbReference type="EC" id="3.6.4.-" evidence="27"/>
<dbReference type="GO" id="GO:0003677">
    <property type="term" value="F:DNA binding"/>
    <property type="evidence" value="ECO:0007669"/>
    <property type="project" value="UniProtKB-UniRule"/>
</dbReference>
<evidence type="ECO:0000259" key="32">
    <source>
        <dbReference type="PROSITE" id="PS51413"/>
    </source>
</evidence>
<feature type="compositionally biased region" description="Polar residues" evidence="29">
    <location>
        <begin position="1473"/>
        <end position="1497"/>
    </location>
</feature>
<dbReference type="InterPro" id="IPR031047">
    <property type="entry name" value="DEXQc_INO80"/>
</dbReference>
<dbReference type="CDD" id="cd18793">
    <property type="entry name" value="SF2_C_SNF"/>
    <property type="match status" value="1"/>
</dbReference>
<comment type="function">
    <text evidence="27">ATPase component of the INO80 complex which remodels chromatin by shifting nucleosomes and is involved in DNA repair.</text>
</comment>
<feature type="compositionally biased region" description="Low complexity" evidence="29">
    <location>
        <begin position="1435"/>
        <end position="1446"/>
    </location>
</feature>
<comment type="caution">
    <text evidence="33">The sequence shown here is derived from an EMBL/GenBank/DDBJ whole genome shotgun (WGS) entry which is preliminary data.</text>
</comment>
<dbReference type="Pfam" id="PF00176">
    <property type="entry name" value="SNF2-rel_dom"/>
    <property type="match status" value="1"/>
</dbReference>
<dbReference type="InterPro" id="IPR001650">
    <property type="entry name" value="Helicase_C-like"/>
</dbReference>
<keyword evidence="28" id="KW-0175">Coiled coil</keyword>
<evidence type="ECO:0000256" key="5">
    <source>
        <dbReference type="ARBA" id="ARBA00019805"/>
    </source>
</evidence>
<keyword evidence="10" id="KW-0493">Microtubule</keyword>
<evidence type="ECO:0000256" key="24">
    <source>
        <dbReference type="ARBA" id="ARBA00049360"/>
    </source>
</evidence>
<feature type="domain" description="Helicase ATP-binding" evidence="30">
    <location>
        <begin position="508"/>
        <end position="679"/>
    </location>
</feature>
<evidence type="ECO:0000256" key="29">
    <source>
        <dbReference type="SAM" id="MobiDB-lite"/>
    </source>
</evidence>
<keyword evidence="7" id="KW-0963">Cytoplasm</keyword>
<comment type="similarity">
    <text evidence="4 27">Belongs to the SNF2/RAD54 helicase family.</text>
</comment>
<dbReference type="GO" id="GO:0016887">
    <property type="term" value="F:ATP hydrolysis activity"/>
    <property type="evidence" value="ECO:0007669"/>
    <property type="project" value="TreeGrafter"/>
</dbReference>
<feature type="compositionally biased region" description="Basic and acidic residues" evidence="29">
    <location>
        <begin position="1264"/>
        <end position="1275"/>
    </location>
</feature>
<dbReference type="Proteomes" id="UP001152622">
    <property type="component" value="Chromosome 6"/>
</dbReference>
<dbReference type="GO" id="GO:0033044">
    <property type="term" value="P:regulation of chromosome organization"/>
    <property type="evidence" value="ECO:0007669"/>
    <property type="project" value="UniProtKB-ARBA"/>
</dbReference>
<keyword evidence="15 27" id="KW-0067">ATP-binding</keyword>
<evidence type="ECO:0000256" key="21">
    <source>
        <dbReference type="ARBA" id="ARBA00023212"/>
    </source>
</evidence>
<feature type="compositionally biased region" description="Gly residues" evidence="29">
    <location>
        <begin position="1418"/>
        <end position="1427"/>
    </location>
</feature>
<keyword evidence="12 27" id="KW-0227">DNA damage</keyword>
<feature type="compositionally biased region" description="Polar residues" evidence="29">
    <location>
        <begin position="1341"/>
        <end position="1350"/>
    </location>
</feature>
<dbReference type="Pfam" id="PF00271">
    <property type="entry name" value="Helicase_C"/>
    <property type="match status" value="1"/>
</dbReference>
<evidence type="ECO:0000256" key="17">
    <source>
        <dbReference type="ARBA" id="ARBA00023125"/>
    </source>
</evidence>
<dbReference type="GO" id="GO:0006281">
    <property type="term" value="P:DNA repair"/>
    <property type="evidence" value="ECO:0007669"/>
    <property type="project" value="UniProtKB-UniRule"/>
</dbReference>
<keyword evidence="16" id="KW-0007">Acetylation</keyword>
<evidence type="ECO:0000256" key="22">
    <source>
        <dbReference type="ARBA" id="ARBA00023242"/>
    </source>
</evidence>
<comment type="function">
    <text evidence="25">ATPase component of the chromatin remodeling INO80 complex which is involved in transcriptional regulation, DNA replication and DNA repair. Binds DNA. As part of the INO80 complex, remodels chromatin by shifting nucleosomes. Regulates transcription upon recruitment by YY1 to YY1-activated genes, where it acts as an essential coactivator. Involved in UV-damage excision DNA repair. The contribution to DNA double-strand break repair appears to be largely indirect through transcriptional regulation. Involved in DNA replication. Required for microtubule assembly during mitosis thereby regulating chromosome segregation cycle.</text>
</comment>
<evidence type="ECO:0000256" key="28">
    <source>
        <dbReference type="SAM" id="Coils"/>
    </source>
</evidence>
<evidence type="ECO:0000256" key="6">
    <source>
        <dbReference type="ARBA" id="ARBA00022454"/>
    </source>
</evidence>
<dbReference type="OrthoDB" id="5847120at2759"/>
<evidence type="ECO:0000256" key="9">
    <source>
        <dbReference type="ARBA" id="ARBA00022618"/>
    </source>
</evidence>
<evidence type="ECO:0000256" key="16">
    <source>
        <dbReference type="ARBA" id="ARBA00022990"/>
    </source>
</evidence>
<keyword evidence="13" id="KW-0498">Mitosis</keyword>
<feature type="domain" description="Helicase C-terminal" evidence="31">
    <location>
        <begin position="1086"/>
        <end position="1241"/>
    </location>
</feature>
<dbReference type="InterPro" id="IPR014001">
    <property type="entry name" value="Helicase_ATP-bd"/>
</dbReference>
<evidence type="ECO:0000256" key="15">
    <source>
        <dbReference type="ARBA" id="ARBA00022840"/>
    </source>
</evidence>
<evidence type="ECO:0000256" key="7">
    <source>
        <dbReference type="ARBA" id="ARBA00022490"/>
    </source>
</evidence>
<evidence type="ECO:0000256" key="3">
    <source>
        <dbReference type="ARBA" id="ARBA00004286"/>
    </source>
</evidence>
<evidence type="ECO:0000256" key="25">
    <source>
        <dbReference type="ARBA" id="ARBA00053113"/>
    </source>
</evidence>
<evidence type="ECO:0000256" key="8">
    <source>
        <dbReference type="ARBA" id="ARBA00022553"/>
    </source>
</evidence>
<dbReference type="PROSITE" id="PS51192">
    <property type="entry name" value="HELICASE_ATP_BIND_1"/>
    <property type="match status" value="1"/>
</dbReference>
<dbReference type="SMART" id="SM00487">
    <property type="entry name" value="DEXDc"/>
    <property type="match status" value="1"/>
</dbReference>
<dbReference type="GO" id="GO:0140658">
    <property type="term" value="F:ATP-dependent chromatin remodeler activity"/>
    <property type="evidence" value="ECO:0007669"/>
    <property type="project" value="InterPro"/>
</dbReference>
<evidence type="ECO:0000313" key="33">
    <source>
        <dbReference type="EMBL" id="KAJ8356281.1"/>
    </source>
</evidence>
<evidence type="ECO:0000256" key="2">
    <source>
        <dbReference type="ARBA" id="ARBA00004186"/>
    </source>
</evidence>
<evidence type="ECO:0000259" key="30">
    <source>
        <dbReference type="PROSITE" id="PS51192"/>
    </source>
</evidence>
<evidence type="ECO:0000256" key="12">
    <source>
        <dbReference type="ARBA" id="ARBA00022763"/>
    </source>
</evidence>
<sequence>MAAEPGGVEDGVCSKLARPLHLQYLERSLRLDALLRQTATLFNRDLSSDESDDEAEGRAPGLGRRRGVVAGPGVLAENSALNGALLLEHKPDKASLYNFSKLKKSRKWLKGILLSDDTTDSDSDSDSDDSDFSLSREELQDMLRLHKFTKLHQSRFHADRELQQYQYYSVGLLSSHDPFYEQQRHLLGPRKKKIKEEKKLKAKLKKVKKKRKRGEDFSADGRPYLTKIFAKFSHDAPLPMSKKKHLTIEQLNARRRKVWHTIAKKENPKAFKQKASARNFVLTNAKKLAHQCMREVRRAAMQAQKSCRETLPRARRLTKEMLLYWKKYEKVEKEHRKRAEKEALEQRKLDEEMREAKRQQRKLNFLITQTELYAHFMGGKNNAGADGMQEEILRKLEDSSTHRQIDIGGGVMVNVGQEDYDSDYYKSQAVRNAEEAYQIHQARTRLFDEEAKDSRCASLRVASDSTSGFGESYSLSNPSISAGEDIPQPTIFNGKLKGYQLKGMNWLANLYEQGINGILADEMGLGKTVQSIALLAHLAERDNIWGPFLIISPASTLNNWHQEFTRFVPKFKVLPYWGNPHDRKVIRKFWSQKTLYTQDAPFHVVITSYQLVVQDVKYFQRVKWQYMVLDEAQALKSSTSVRWKILLQFQCRNRLLLTGTPIQNTMAELWALLHFIMPTLFDSHEEFNEWFSKDIESHAENKSAIDENQLSRLHMILKPFMLRRIKKDVENELSDKIEILTYCGLTGRQRLLYQALKNKISIEDLLQSSMGSSQQAHSTTSNLMNLVMQFRKVCNHPDLFERQETRSPFHMSLRPYIMSKFLFRQGLLFACSQWRTRLLQVLLSPFSPQHIQQSLFHRKGNDEGSCFSFLRFIDVSPAEMSNLMLQGTLVRWLALFLALKSSYRLHQRRLWAQGGDGGEGPSRRLSCRDLILWPDSPTSFPSTQHSSVLKDLVFTRHRPGVTGHADVSVHRRRSAVCSQRPCQPTEPPKFLFASVPRVTAVPMERYCADRSAAYEWRAARDGGSVAAKQCFLYGTPQLAAAWAGRTQAFFPEAPGGVMSLYPRHGWSFIRIPDKETLITDSGKLHTLDLLLTRLKSQGHRVLIYSQMTRMIDLLEEYMVYRKHTYMRLDGSSKISERRDMVADFQSRTDIFVFLLSTRAGGLGINLTAADTVIFYDSDWNPTVDQQAMDRAHRLGQTKQVTVYRLVCKGTIEERILQRAKEKSEIQRMVISGGNFKPDTLKPKEVVSLLLDDDELENKLRVRQEEKRQLEETSKVKDRKRKREKYAEKRKKEDDVDAKKRKEGVNMVIPFAPSADNSNLSADGDDSFISVDMDSAMPSPFSEISLSSELQPGSIPPDESSSDMLVIVDDPVSSAPQSRATTSPASVTGSVSDTMNGVSAQDTSSPGRGRSGRSRGRPKGSGGSGKSSGKGRSRKSTAGSAAAMAGAMAGAAAASAAAYAAYGYNVSKGIPATSPLQPSLARSSATPAFVPSGTSSPHSKGGAVPACSQTLSHSRAHHPPNPSRKGKGASGTR</sequence>
<reference evidence="33" key="1">
    <citation type="journal article" date="2023" name="Science">
        <title>Genome structures resolve the early diversification of teleost fishes.</title>
        <authorList>
            <person name="Parey E."/>
            <person name="Louis A."/>
            <person name="Montfort J."/>
            <person name="Bouchez O."/>
            <person name="Roques C."/>
            <person name="Iampietro C."/>
            <person name="Lluch J."/>
            <person name="Castinel A."/>
            <person name="Donnadieu C."/>
            <person name="Desvignes T."/>
            <person name="Floi Bucao C."/>
            <person name="Jouanno E."/>
            <person name="Wen M."/>
            <person name="Mejri S."/>
            <person name="Dirks R."/>
            <person name="Jansen H."/>
            <person name="Henkel C."/>
            <person name="Chen W.J."/>
            <person name="Zahm M."/>
            <person name="Cabau C."/>
            <person name="Klopp C."/>
            <person name="Thompson A.W."/>
            <person name="Robinson-Rechavi M."/>
            <person name="Braasch I."/>
            <person name="Lecointre G."/>
            <person name="Bobe J."/>
            <person name="Postlethwait J.H."/>
            <person name="Berthelot C."/>
            <person name="Roest Crollius H."/>
            <person name="Guiguen Y."/>
        </authorList>
    </citation>
    <scope>NUCLEOTIDE SEQUENCE</scope>
    <source>
        <strain evidence="33">WJC10195</strain>
    </source>
</reference>
<dbReference type="Gene3D" id="3.40.50.10810">
    <property type="entry name" value="Tandem AAA-ATPase domain"/>
    <property type="match status" value="1"/>
</dbReference>
<dbReference type="EMBL" id="JAINUF010000006">
    <property type="protein sequence ID" value="KAJ8356281.1"/>
    <property type="molecule type" value="Genomic_DNA"/>
</dbReference>
<dbReference type="GO" id="GO:0031011">
    <property type="term" value="C:Ino80 complex"/>
    <property type="evidence" value="ECO:0007669"/>
    <property type="project" value="UniProtKB-UniRule"/>
</dbReference>
<keyword evidence="20 27" id="KW-0234">DNA repair</keyword>
<gene>
    <name evidence="33" type="ORF">SKAU_G00190750</name>
</gene>
<evidence type="ECO:0000256" key="20">
    <source>
        <dbReference type="ARBA" id="ARBA00023204"/>
    </source>
</evidence>
<comment type="subcellular location">
    <subcellularLocation>
        <location evidence="3">Chromosome</location>
    </subcellularLocation>
    <subcellularLocation>
        <location evidence="2">Cytoplasm</location>
        <location evidence="2">Cytoskeleton</location>
        <location evidence="2">Spindle</location>
    </subcellularLocation>
    <subcellularLocation>
        <location evidence="1 27">Nucleus</location>
    </subcellularLocation>
</comment>
<evidence type="ECO:0000256" key="10">
    <source>
        <dbReference type="ARBA" id="ARBA00022701"/>
    </source>
</evidence>
<feature type="compositionally biased region" description="Basic and acidic residues" evidence="29">
    <location>
        <begin position="1284"/>
        <end position="1303"/>
    </location>
</feature>
<dbReference type="GO" id="GO:0051276">
    <property type="term" value="P:chromosome organization"/>
    <property type="evidence" value="ECO:0007669"/>
    <property type="project" value="UniProtKB-ARBA"/>
</dbReference>
<dbReference type="InterPro" id="IPR050520">
    <property type="entry name" value="INO80/SWR1_helicase"/>
</dbReference>
<dbReference type="InterPro" id="IPR000330">
    <property type="entry name" value="SNF2_N"/>
</dbReference>
<evidence type="ECO:0000256" key="23">
    <source>
        <dbReference type="ARBA" id="ARBA00023306"/>
    </source>
</evidence>
<dbReference type="PANTHER" id="PTHR45685">
    <property type="entry name" value="HELICASE SRCAP-RELATED"/>
    <property type="match status" value="1"/>
</dbReference>
<dbReference type="InterPro" id="IPR020838">
    <property type="entry name" value="DBINO"/>
</dbReference>
<keyword evidence="8" id="KW-0597">Phosphoprotein</keyword>
<dbReference type="FunFam" id="3.40.50.10810:FF:000006">
    <property type="entry name" value="Putative DNA helicase INO80"/>
    <property type="match status" value="1"/>
</dbReference>
<feature type="region of interest" description="Disordered" evidence="29">
    <location>
        <begin position="1467"/>
        <end position="1532"/>
    </location>
</feature>
<dbReference type="GO" id="GO:0006310">
    <property type="term" value="P:DNA recombination"/>
    <property type="evidence" value="ECO:0007669"/>
    <property type="project" value="UniProtKB-KW"/>
</dbReference>
<dbReference type="SUPFAM" id="SSF52540">
    <property type="entry name" value="P-loop containing nucleoside triphosphate hydrolases"/>
    <property type="match status" value="2"/>
</dbReference>
<dbReference type="GO" id="GO:0051054">
    <property type="term" value="P:positive regulation of DNA metabolic process"/>
    <property type="evidence" value="ECO:0007669"/>
    <property type="project" value="UniProtKB-ARBA"/>
</dbReference>
<comment type="subunit">
    <text evidence="27">Component of the INO80 chromatin-remodeling complex.</text>
</comment>
<keyword evidence="6" id="KW-0158">Chromosome</keyword>
<evidence type="ECO:0000256" key="14">
    <source>
        <dbReference type="ARBA" id="ARBA00022801"/>
    </source>
</evidence>
<accession>A0A9Q1FDH4</accession>
<keyword evidence="17 27" id="KW-0238">DNA-binding</keyword>
<dbReference type="FunFam" id="3.40.50.300:FF:003788">
    <property type="entry name" value="INO80 complex subunit"/>
    <property type="match status" value="1"/>
</dbReference>
<dbReference type="Pfam" id="PF13892">
    <property type="entry name" value="DBINO"/>
    <property type="match status" value="1"/>
</dbReference>
<dbReference type="FunFam" id="3.40.50.300:FF:000747">
    <property type="entry name" value="DNA helicase INO80 isoform X1"/>
    <property type="match status" value="1"/>
</dbReference>
<dbReference type="GO" id="GO:0005819">
    <property type="term" value="C:spindle"/>
    <property type="evidence" value="ECO:0007669"/>
    <property type="project" value="UniProtKB-SubCell"/>
</dbReference>
<feature type="compositionally biased region" description="Polar residues" evidence="29">
    <location>
        <begin position="1373"/>
        <end position="1402"/>
    </location>
</feature>
<organism evidence="33 34">
    <name type="scientific">Synaphobranchus kaupii</name>
    <name type="common">Kaup's arrowtooth eel</name>
    <dbReference type="NCBI Taxonomy" id="118154"/>
    <lineage>
        <taxon>Eukaryota</taxon>
        <taxon>Metazoa</taxon>
        <taxon>Chordata</taxon>
        <taxon>Craniata</taxon>
        <taxon>Vertebrata</taxon>
        <taxon>Euteleostomi</taxon>
        <taxon>Actinopterygii</taxon>
        <taxon>Neopterygii</taxon>
        <taxon>Teleostei</taxon>
        <taxon>Anguilliformes</taxon>
        <taxon>Synaphobranchidae</taxon>
        <taxon>Synaphobranchus</taxon>
    </lineage>
</organism>
<name>A0A9Q1FDH4_SYNKA</name>
<comment type="domain">
    <text evidence="27">The DBINO region is involved in binding to DNA.</text>
</comment>
<keyword evidence="22" id="KW-0539">Nucleus</keyword>
<dbReference type="GO" id="GO:0006351">
    <property type="term" value="P:DNA-templated transcription"/>
    <property type="evidence" value="ECO:0007669"/>
    <property type="project" value="InterPro"/>
</dbReference>
<comment type="subunit">
    <text evidence="26">Component of the chromatin remodeling INO80 complex; three different complex modules assemble on different domains of INO80. Interacts with DDB1. Interacts with transcriptional repressor protein YY1; the interaction recruits the INO80 complex to YY1 target genes. Interacts with YY1AP1. Interacts with tubulin alpha.</text>
</comment>
<dbReference type="SMART" id="SM00490">
    <property type="entry name" value="HELICc"/>
    <property type="match status" value="1"/>
</dbReference>
<evidence type="ECO:0000256" key="13">
    <source>
        <dbReference type="ARBA" id="ARBA00022776"/>
    </source>
</evidence>
<keyword evidence="9" id="KW-0132">Cell division</keyword>
<dbReference type="GO" id="GO:0005524">
    <property type="term" value="F:ATP binding"/>
    <property type="evidence" value="ECO:0007669"/>
    <property type="project" value="UniProtKB-UniRule"/>
</dbReference>
<evidence type="ECO:0000259" key="31">
    <source>
        <dbReference type="PROSITE" id="PS51194"/>
    </source>
</evidence>
<dbReference type="Gene3D" id="3.40.50.300">
    <property type="entry name" value="P-loop containing nucleotide triphosphate hydrolases"/>
    <property type="match status" value="2"/>
</dbReference>
<evidence type="ECO:0000256" key="19">
    <source>
        <dbReference type="ARBA" id="ARBA00023203"/>
    </source>
</evidence>
<dbReference type="PROSITE" id="PS51413">
    <property type="entry name" value="DBINO"/>
    <property type="match status" value="1"/>
</dbReference>
<evidence type="ECO:0000256" key="27">
    <source>
        <dbReference type="RuleBase" id="RU368001"/>
    </source>
</evidence>
<feature type="region of interest" description="Disordered" evidence="29">
    <location>
        <begin position="1264"/>
        <end position="1446"/>
    </location>
</feature>
<dbReference type="InterPro" id="IPR038718">
    <property type="entry name" value="SNF2-like_sf"/>
</dbReference>
<keyword evidence="34" id="KW-1185">Reference proteome</keyword>
<evidence type="ECO:0000256" key="4">
    <source>
        <dbReference type="ARBA" id="ARBA00007025"/>
    </source>
</evidence>
<dbReference type="InterPro" id="IPR027417">
    <property type="entry name" value="P-loop_NTPase"/>
</dbReference>
<evidence type="ECO:0000256" key="1">
    <source>
        <dbReference type="ARBA" id="ARBA00004123"/>
    </source>
</evidence>
<feature type="region of interest" description="Disordered" evidence="29">
    <location>
        <begin position="46"/>
        <end position="66"/>
    </location>
</feature>
<evidence type="ECO:0000256" key="11">
    <source>
        <dbReference type="ARBA" id="ARBA00022741"/>
    </source>
</evidence>
<dbReference type="PANTHER" id="PTHR45685:SF2">
    <property type="entry name" value="CHROMATIN-REMODELING ATPASE INO80"/>
    <property type="match status" value="1"/>
</dbReference>
<dbReference type="GO" id="GO:0005874">
    <property type="term" value="C:microtubule"/>
    <property type="evidence" value="ECO:0007669"/>
    <property type="project" value="UniProtKB-KW"/>
</dbReference>
<dbReference type="CDD" id="cd18002">
    <property type="entry name" value="DEXQc_INO80"/>
    <property type="match status" value="1"/>
</dbReference>
<keyword evidence="21" id="KW-0206">Cytoskeleton</keyword>
<protein>
    <recommendedName>
        <fullName evidence="5 27">Chromatin-remodeling ATPase INO80</fullName>
        <ecNumber evidence="27">3.6.4.-</ecNumber>
    </recommendedName>
</protein>
<comment type="catalytic activity">
    <reaction evidence="24 27">
        <text>ATP + H2O = ADP + phosphate + H(+)</text>
        <dbReference type="Rhea" id="RHEA:13065"/>
        <dbReference type="ChEBI" id="CHEBI:15377"/>
        <dbReference type="ChEBI" id="CHEBI:15378"/>
        <dbReference type="ChEBI" id="CHEBI:30616"/>
        <dbReference type="ChEBI" id="CHEBI:43474"/>
        <dbReference type="ChEBI" id="CHEBI:456216"/>
    </reaction>
</comment>
<keyword evidence="18" id="KW-0233">DNA recombination</keyword>
<dbReference type="GO" id="GO:0042393">
    <property type="term" value="F:histone binding"/>
    <property type="evidence" value="ECO:0007669"/>
    <property type="project" value="TreeGrafter"/>
</dbReference>
<keyword evidence="19" id="KW-0009">Actin-binding</keyword>
<keyword evidence="14 27" id="KW-0378">Hydrolase</keyword>
<keyword evidence="11" id="KW-0547">Nucleotide-binding</keyword>
<evidence type="ECO:0000256" key="26">
    <source>
        <dbReference type="ARBA" id="ARBA00064711"/>
    </source>
</evidence>
<evidence type="ECO:0000313" key="34">
    <source>
        <dbReference type="Proteomes" id="UP001152622"/>
    </source>
</evidence>
<dbReference type="InterPro" id="IPR049730">
    <property type="entry name" value="SNF2/RAD54-like_C"/>
</dbReference>